<proteinExistence type="predicted"/>
<organism evidence="1">
    <name type="scientific">Ixodes ricinus</name>
    <name type="common">Common tick</name>
    <name type="synonym">Acarus ricinus</name>
    <dbReference type="NCBI Taxonomy" id="34613"/>
    <lineage>
        <taxon>Eukaryota</taxon>
        <taxon>Metazoa</taxon>
        <taxon>Ecdysozoa</taxon>
        <taxon>Arthropoda</taxon>
        <taxon>Chelicerata</taxon>
        <taxon>Arachnida</taxon>
        <taxon>Acari</taxon>
        <taxon>Parasitiformes</taxon>
        <taxon>Ixodida</taxon>
        <taxon>Ixodoidea</taxon>
        <taxon>Ixodidae</taxon>
        <taxon>Ixodinae</taxon>
        <taxon>Ixodes</taxon>
    </lineage>
</organism>
<sequence>MGVVLSAFSSVLGMLLYSRLLLKSAVMLRLVAWSFEEQACRTFVPAVIVVRSSNPRHVPQSGKWVLLWFACSASL</sequence>
<protein>
    <submittedName>
        <fullName evidence="1">Uncharacterized protein</fullName>
    </submittedName>
</protein>
<reference evidence="1" key="1">
    <citation type="submission" date="2019-12" db="EMBL/GenBank/DDBJ databases">
        <title>An insight into the sialome of adult female Ixodes ricinus ticks feeding for 6 days.</title>
        <authorList>
            <person name="Perner J."/>
            <person name="Ribeiro J.M.C."/>
        </authorList>
    </citation>
    <scope>NUCLEOTIDE SEQUENCE</scope>
    <source>
        <strain evidence="1">Semi-engorged</strain>
        <tissue evidence="1">Salivary glands</tissue>
    </source>
</reference>
<name>A0A6B0TZM2_IXORI</name>
<dbReference type="EMBL" id="GIFC01001338">
    <property type="protein sequence ID" value="MXU83421.1"/>
    <property type="molecule type" value="Transcribed_RNA"/>
</dbReference>
<evidence type="ECO:0000313" key="1">
    <source>
        <dbReference type="EMBL" id="MXU83421.1"/>
    </source>
</evidence>
<dbReference type="AlphaFoldDB" id="A0A6B0TZM2"/>
<accession>A0A6B0TZM2</accession>